<sequence>MLMWDEFIKLLGCKKSDDDFINISSDFNELPKIEESVLGDRSYYSFLQSGVLFLLEDKIIDQITFYATKDEGFSEYEGDLPLSIDSSEHKAVQMLGHPLDSGGGKMDALMGYIDRWIRYEKEGYKLHLQFNQNDRLSRVTLMRSV</sequence>
<accession>A0AAN2FBP0</accession>
<organism evidence="1 2">
    <name type="scientific">Enterobacter agglomerans</name>
    <name type="common">Erwinia herbicola</name>
    <name type="synonym">Pantoea agglomerans</name>
    <dbReference type="NCBI Taxonomy" id="549"/>
    <lineage>
        <taxon>Bacteria</taxon>
        <taxon>Pseudomonadati</taxon>
        <taxon>Pseudomonadota</taxon>
        <taxon>Gammaproteobacteria</taxon>
        <taxon>Enterobacterales</taxon>
        <taxon>Erwiniaceae</taxon>
        <taxon>Pantoea</taxon>
        <taxon>Pantoea agglomerans group</taxon>
    </lineage>
</organism>
<dbReference type="AlphaFoldDB" id="A0AAN2FBP0"/>
<evidence type="ECO:0008006" key="3">
    <source>
        <dbReference type="Google" id="ProtNLM"/>
    </source>
</evidence>
<dbReference type="Proteomes" id="UP001158961">
    <property type="component" value="Chromosome"/>
</dbReference>
<name>A0AAN2FBP0_ENTAG</name>
<dbReference type="RefSeq" id="WP_031593179.1">
    <property type="nucleotide sequence ID" value="NZ_JNVA01000046.1"/>
</dbReference>
<protein>
    <recommendedName>
        <fullName evidence="3">Immunity protein CdiI</fullName>
    </recommendedName>
</protein>
<reference evidence="1" key="1">
    <citation type="submission" date="2022-05" db="EMBL/GenBank/DDBJ databases">
        <authorList>
            <person name="Pothier F. J."/>
        </authorList>
    </citation>
    <scope>NUCLEOTIDE SEQUENCE</scope>
    <source>
        <strain evidence="1">DAPP-PG734</strain>
    </source>
</reference>
<dbReference type="EMBL" id="OW970315">
    <property type="protein sequence ID" value="CAH6251339.1"/>
    <property type="molecule type" value="Genomic_DNA"/>
</dbReference>
<evidence type="ECO:0000313" key="2">
    <source>
        <dbReference type="Proteomes" id="UP001158961"/>
    </source>
</evidence>
<proteinExistence type="predicted"/>
<evidence type="ECO:0000313" key="1">
    <source>
        <dbReference type="EMBL" id="CAH6251339.1"/>
    </source>
</evidence>
<gene>
    <name evidence="1" type="ORF">DAPPPG734_07790</name>
</gene>